<evidence type="ECO:0000256" key="7">
    <source>
        <dbReference type="ARBA" id="ARBA00023136"/>
    </source>
</evidence>
<feature type="transmembrane region" description="Helical" evidence="9">
    <location>
        <begin position="12"/>
        <end position="37"/>
    </location>
</feature>
<proteinExistence type="inferred from homology"/>
<dbReference type="Proteomes" id="UP000085678">
    <property type="component" value="Unplaced"/>
</dbReference>
<dbReference type="GO" id="GO:0005741">
    <property type="term" value="C:mitochondrial outer membrane"/>
    <property type="evidence" value="ECO:0007669"/>
    <property type="project" value="UniProtKB-SubCell"/>
</dbReference>
<comment type="subcellular location">
    <subcellularLocation>
        <location evidence="1">Mitochondrion outer membrane</location>
    </subcellularLocation>
</comment>
<feature type="compositionally biased region" description="Polar residues" evidence="8">
    <location>
        <begin position="93"/>
        <end position="106"/>
    </location>
</feature>
<dbReference type="OrthoDB" id="8880065at2759"/>
<keyword evidence="10" id="KW-1185">Reference proteome</keyword>
<evidence type="ECO:0000313" key="10">
    <source>
        <dbReference type="Proteomes" id="UP000085678"/>
    </source>
</evidence>
<keyword evidence="3 9" id="KW-0812">Transmembrane</keyword>
<evidence type="ECO:0000256" key="5">
    <source>
        <dbReference type="ARBA" id="ARBA00022989"/>
    </source>
</evidence>
<dbReference type="InterPro" id="IPR019392">
    <property type="entry name" value="Miga"/>
</dbReference>
<feature type="region of interest" description="Disordered" evidence="8">
    <location>
        <begin position="80"/>
        <end position="106"/>
    </location>
</feature>
<evidence type="ECO:0000256" key="1">
    <source>
        <dbReference type="ARBA" id="ARBA00004294"/>
    </source>
</evidence>
<sequence>MPNFSNLKLSGISLPVRVTVISVTLGVALMGILAAYFRRRKRPSPPRRPSGVLEKKAVPAPVLSPNGDLPNKSAIAIVKRSQSPRSLVRDKSNSMSSLGGASTSTHSTICNTPVPVDTSSMSAQDLCQIGMESLSSAIRVWEDALEKLDVDQQVDDVDGNQEHIELSATDLRQQISDLLDKAYGIQDEYERTVVRQVDSAALDTAMAALADMNREYELKQKASRGDEGSSDDEDEGSYFSAAETPDLSDLDTLRTLHHKQRALYEAGLLELKFGSIPCRTLRTKTLNCSSDAEFLAKLHCVRLALGELLKDHSIREWIEETGKEFISSILIKADRDPEDFYTSYDEMMAYIKNPDNMAQVEEELMKGRGVRAITFYDVALDFILMDAFDDLQNPPSSLTSVMENRWLSNGFKETALATAVWSVLKAKRSMLKFSDGFMAHFYAISETVSPVLAWGFMGPVEEMRNLCFFFKGQVLGFIQDMFDFQKVRFNTVEELADDILRLIRERRAILAEKLLT</sequence>
<keyword evidence="5 9" id="KW-1133">Transmembrane helix</keyword>
<gene>
    <name evidence="11" type="primary">LOC106174999</name>
</gene>
<dbReference type="AlphaFoldDB" id="A0A1S3JQK8"/>
<evidence type="ECO:0000256" key="8">
    <source>
        <dbReference type="SAM" id="MobiDB-lite"/>
    </source>
</evidence>
<dbReference type="GO" id="GO:0008053">
    <property type="term" value="P:mitochondrial fusion"/>
    <property type="evidence" value="ECO:0007669"/>
    <property type="project" value="InterPro"/>
</dbReference>
<evidence type="ECO:0000313" key="11">
    <source>
        <dbReference type="RefSeq" id="XP_013412254.1"/>
    </source>
</evidence>
<dbReference type="PANTHER" id="PTHR21508">
    <property type="entry name" value="MITOGUARDIN"/>
    <property type="match status" value="1"/>
</dbReference>
<evidence type="ECO:0000256" key="4">
    <source>
        <dbReference type="ARBA" id="ARBA00022787"/>
    </source>
</evidence>
<evidence type="ECO:0000256" key="6">
    <source>
        <dbReference type="ARBA" id="ARBA00023128"/>
    </source>
</evidence>
<dbReference type="Pfam" id="PF10265">
    <property type="entry name" value="Miga"/>
    <property type="match status" value="1"/>
</dbReference>
<evidence type="ECO:0000256" key="2">
    <source>
        <dbReference type="ARBA" id="ARBA00008969"/>
    </source>
</evidence>
<reference evidence="11" key="1">
    <citation type="submission" date="2025-08" db="UniProtKB">
        <authorList>
            <consortium name="RefSeq"/>
        </authorList>
    </citation>
    <scope>IDENTIFICATION</scope>
    <source>
        <tissue evidence="11">Gonads</tissue>
    </source>
</reference>
<feature type="region of interest" description="Disordered" evidence="8">
    <location>
        <begin position="219"/>
        <end position="241"/>
    </location>
</feature>
<protein>
    <submittedName>
        <fullName evidence="11">Mitoguardin isoform X2</fullName>
    </submittedName>
</protein>
<name>A0A1S3JQK8_LINAN</name>
<keyword evidence="4" id="KW-1000">Mitochondrion outer membrane</keyword>
<evidence type="ECO:0000256" key="3">
    <source>
        <dbReference type="ARBA" id="ARBA00022692"/>
    </source>
</evidence>
<keyword evidence="6" id="KW-0496">Mitochondrion</keyword>
<dbReference type="RefSeq" id="XP_013412254.1">
    <property type="nucleotide sequence ID" value="XM_013556800.1"/>
</dbReference>
<comment type="similarity">
    <text evidence="2">Belongs to the mitoguardin family.</text>
</comment>
<accession>A0A1S3JQK8</accession>
<keyword evidence="7 9" id="KW-0472">Membrane</keyword>
<evidence type="ECO:0000256" key="9">
    <source>
        <dbReference type="SAM" id="Phobius"/>
    </source>
</evidence>
<dbReference type="PANTHER" id="PTHR21508:SF5">
    <property type="entry name" value="MITOGUARDIN"/>
    <property type="match status" value="1"/>
</dbReference>
<dbReference type="GeneID" id="106174999"/>
<organism evidence="10 11">
    <name type="scientific">Lingula anatina</name>
    <name type="common">Brachiopod</name>
    <name type="synonym">Lingula unguis</name>
    <dbReference type="NCBI Taxonomy" id="7574"/>
    <lineage>
        <taxon>Eukaryota</taxon>
        <taxon>Metazoa</taxon>
        <taxon>Spiralia</taxon>
        <taxon>Lophotrochozoa</taxon>
        <taxon>Brachiopoda</taxon>
        <taxon>Linguliformea</taxon>
        <taxon>Lingulata</taxon>
        <taxon>Lingulida</taxon>
        <taxon>Linguloidea</taxon>
        <taxon>Lingulidae</taxon>
        <taxon>Lingula</taxon>
    </lineage>
</organism>
<feature type="region of interest" description="Disordered" evidence="8">
    <location>
        <begin position="41"/>
        <end position="66"/>
    </location>
</feature>